<dbReference type="STRING" id="300112.A0A4S2KEK7"/>
<reference evidence="1 2" key="1">
    <citation type="journal article" date="2019" name="Philos. Trans. R. Soc. Lond., B, Biol. Sci.">
        <title>Ant behaviour and brain gene expression of defending hosts depend on the ecological success of the intruding social parasite.</title>
        <authorList>
            <person name="Kaur R."/>
            <person name="Stoldt M."/>
            <person name="Jongepier E."/>
            <person name="Feldmeyer B."/>
            <person name="Menzel F."/>
            <person name="Bornberg-Bauer E."/>
            <person name="Foitzik S."/>
        </authorList>
    </citation>
    <scope>NUCLEOTIDE SEQUENCE [LARGE SCALE GENOMIC DNA]</scope>
    <source>
        <tissue evidence="1">Whole body</tissue>
    </source>
</reference>
<accession>A0A4S2KEK7</accession>
<proteinExistence type="predicted"/>
<dbReference type="Proteomes" id="UP000310200">
    <property type="component" value="Unassembled WGS sequence"/>
</dbReference>
<dbReference type="AlphaFoldDB" id="A0A4S2KEK7"/>
<name>A0A4S2KEK7_9HYME</name>
<comment type="caution">
    <text evidence="1">The sequence shown here is derived from an EMBL/GenBank/DDBJ whole genome shotgun (WGS) entry which is preliminary data.</text>
</comment>
<protein>
    <submittedName>
        <fullName evidence="1">Uncharacterized protein</fullName>
    </submittedName>
</protein>
<gene>
    <name evidence="1" type="ORF">DBV15_09598</name>
</gene>
<evidence type="ECO:0000313" key="1">
    <source>
        <dbReference type="EMBL" id="TGZ47793.1"/>
    </source>
</evidence>
<evidence type="ECO:0000313" key="2">
    <source>
        <dbReference type="Proteomes" id="UP000310200"/>
    </source>
</evidence>
<organism evidence="1 2">
    <name type="scientific">Temnothorax longispinosus</name>
    <dbReference type="NCBI Taxonomy" id="300112"/>
    <lineage>
        <taxon>Eukaryota</taxon>
        <taxon>Metazoa</taxon>
        <taxon>Ecdysozoa</taxon>
        <taxon>Arthropoda</taxon>
        <taxon>Hexapoda</taxon>
        <taxon>Insecta</taxon>
        <taxon>Pterygota</taxon>
        <taxon>Neoptera</taxon>
        <taxon>Endopterygota</taxon>
        <taxon>Hymenoptera</taxon>
        <taxon>Apocrita</taxon>
        <taxon>Aculeata</taxon>
        <taxon>Formicoidea</taxon>
        <taxon>Formicidae</taxon>
        <taxon>Myrmicinae</taxon>
        <taxon>Temnothorax</taxon>
    </lineage>
</organism>
<sequence>MKVLSMLPRNPTRLKLSLVICRMVPAERWKVFPCITRASNLMYVQLWGQNCQMLMTSMTGHLLGYEFTGAYSKSAKQSSLISVYIEQNSRKLRDSLSKELFKLWGNPDEAMSDAVDVKSELDLRYGTDSIKDHIMNRNRAANKFHNSDMGQNNALPDLSRRVLGTVGNYSRENNVQIEKQMETSTPGYHCK</sequence>
<keyword evidence="2" id="KW-1185">Reference proteome</keyword>
<dbReference type="EMBL" id="QBLH01002663">
    <property type="protein sequence ID" value="TGZ47793.1"/>
    <property type="molecule type" value="Genomic_DNA"/>
</dbReference>